<dbReference type="PANTHER" id="PTHR42776:SF27">
    <property type="entry name" value="DIPEPTIDYL PEPTIDASE FAMILY MEMBER 6"/>
    <property type="match status" value="1"/>
</dbReference>
<name>A0A254NBS2_9BURK</name>
<keyword evidence="2" id="KW-0732">Signal</keyword>
<dbReference type="InterPro" id="IPR029058">
    <property type="entry name" value="AB_hydrolase_fold"/>
</dbReference>
<keyword evidence="5" id="KW-1185">Reference proteome</keyword>
<protein>
    <recommendedName>
        <fullName evidence="3">Peptidase S9 prolyl oligopeptidase catalytic domain-containing protein</fullName>
    </recommendedName>
</protein>
<evidence type="ECO:0000313" key="5">
    <source>
        <dbReference type="Proteomes" id="UP000197446"/>
    </source>
</evidence>
<evidence type="ECO:0000313" key="4">
    <source>
        <dbReference type="EMBL" id="OWR05406.1"/>
    </source>
</evidence>
<accession>A0A254NBS2</accession>
<proteinExistence type="predicted"/>
<feature type="chain" id="PRO_5013327292" description="Peptidase S9 prolyl oligopeptidase catalytic domain-containing protein" evidence="2">
    <location>
        <begin position="22"/>
        <end position="673"/>
    </location>
</feature>
<evidence type="ECO:0000256" key="1">
    <source>
        <dbReference type="ARBA" id="ARBA00022801"/>
    </source>
</evidence>
<dbReference type="InterPro" id="IPR001375">
    <property type="entry name" value="Peptidase_S9_cat"/>
</dbReference>
<dbReference type="GO" id="GO:0006508">
    <property type="term" value="P:proteolysis"/>
    <property type="evidence" value="ECO:0007669"/>
    <property type="project" value="InterPro"/>
</dbReference>
<dbReference type="AlphaFoldDB" id="A0A254NBS2"/>
<feature type="signal peptide" evidence="2">
    <location>
        <begin position="1"/>
        <end position="21"/>
    </location>
</feature>
<organism evidence="4 5">
    <name type="scientific">Roseateles puraquae</name>
    <dbReference type="NCBI Taxonomy" id="431059"/>
    <lineage>
        <taxon>Bacteria</taxon>
        <taxon>Pseudomonadati</taxon>
        <taxon>Pseudomonadota</taxon>
        <taxon>Betaproteobacteria</taxon>
        <taxon>Burkholderiales</taxon>
        <taxon>Sphaerotilaceae</taxon>
        <taxon>Roseateles</taxon>
    </lineage>
</organism>
<dbReference type="SUPFAM" id="SSF82171">
    <property type="entry name" value="DPP6 N-terminal domain-like"/>
    <property type="match status" value="1"/>
</dbReference>
<comment type="caution">
    <text evidence="4">The sequence shown here is derived from an EMBL/GenBank/DDBJ whole genome shotgun (WGS) entry which is preliminary data.</text>
</comment>
<dbReference type="Gene3D" id="3.40.50.1820">
    <property type="entry name" value="alpha/beta hydrolase"/>
    <property type="match status" value="1"/>
</dbReference>
<evidence type="ECO:0000256" key="2">
    <source>
        <dbReference type="SAM" id="SignalP"/>
    </source>
</evidence>
<sequence length="673" mass="74715">MRFTIRAGAALAVLTTTLAHAQTPAPKLPIDTFMQPPMFSGAQLSPDLSKVAVLVNRPGERTQLALTDLDEAGSTRMVAAVSKRDVLDVHWLTPTRLVFHVGQSNQLRDEPISNGLWLLDVPSGDVKPLIDDQFNQNPERLGSRIKAEIDRILPWEWSVVRVLDDGSEDIMVQKLQWLATGEVSHLVLARLNTRTGKLKLETENVPAGVRSWYVDRKGKAYACISYDGPNFGVHLFDEASNSWKLWRSGRRNIDEWPVPIARLAGGDLLVSAYDGDSKHDDIRVVRRLKTTDSGGAETLISIPGYDWKGEAILDPGTGRLLGLTYEADGADTAWFDRDLKVLQASIDKQLPSTVNRLLCRDCRNDRRLLVSATSDRQPEIFYLYDRSDSSLKLLFRSQPAVKPAEMAPREVLRIPARDGLDMPLQLTKPLGAAGPRPAVVLVHGGPWVRGNHWVWEGQAQFLANRGYLVIEPEFRGSTGYGARHENKGRRQWGQAMQDDLVDAARWAVAKGLADPKRICIAGASYGGYATLMGLIRDPDVFACGFQWAGVTGLDFLFSRSATDMGDLYQSYDLPLLVGAPVKDAQKLADHSPVKQAARLKRPLLMAYGAEDTRVAIKQGFAMKEALAAASYQGLEWIVYPNEGHGWRALETNRDFWGRVERFLERHIGGATPR</sequence>
<dbReference type="GO" id="GO:0004252">
    <property type="term" value="F:serine-type endopeptidase activity"/>
    <property type="evidence" value="ECO:0007669"/>
    <property type="project" value="TreeGrafter"/>
</dbReference>
<reference evidence="4 5" key="1">
    <citation type="journal article" date="2007" name="Int. J. Syst. Evol. Microbiol.">
        <title>Description of Pelomonas aquatica sp. nov. and Pelomonas puraquae sp. nov., isolated from industrial and haemodialysis water.</title>
        <authorList>
            <person name="Gomila M."/>
            <person name="Bowien B."/>
            <person name="Falsen E."/>
            <person name="Moore E.R."/>
            <person name="Lalucat J."/>
        </authorList>
    </citation>
    <scope>NUCLEOTIDE SEQUENCE [LARGE SCALE GENOMIC DNA]</scope>
    <source>
        <strain evidence="4 5">CCUG 52769</strain>
    </source>
</reference>
<dbReference type="Pfam" id="PF00326">
    <property type="entry name" value="Peptidase_S9"/>
    <property type="match status" value="1"/>
</dbReference>
<dbReference type="EMBL" id="NISI01000001">
    <property type="protein sequence ID" value="OWR05406.1"/>
    <property type="molecule type" value="Genomic_DNA"/>
</dbReference>
<keyword evidence="1" id="KW-0378">Hydrolase</keyword>
<dbReference type="PANTHER" id="PTHR42776">
    <property type="entry name" value="SERINE PEPTIDASE S9 FAMILY MEMBER"/>
    <property type="match status" value="1"/>
</dbReference>
<dbReference type="OrthoDB" id="4269629at2"/>
<dbReference type="RefSeq" id="WP_088481614.1">
    <property type="nucleotide sequence ID" value="NZ_NISI01000001.1"/>
</dbReference>
<gene>
    <name evidence="4" type="ORF">CDO81_02785</name>
</gene>
<feature type="domain" description="Peptidase S9 prolyl oligopeptidase catalytic" evidence="3">
    <location>
        <begin position="458"/>
        <end position="668"/>
    </location>
</feature>
<dbReference type="SUPFAM" id="SSF53474">
    <property type="entry name" value="alpha/beta-Hydrolases"/>
    <property type="match status" value="1"/>
</dbReference>
<dbReference type="Proteomes" id="UP000197446">
    <property type="component" value="Unassembled WGS sequence"/>
</dbReference>
<evidence type="ECO:0000259" key="3">
    <source>
        <dbReference type="Pfam" id="PF00326"/>
    </source>
</evidence>